<organism evidence="1 2">
    <name type="scientific">Paramecium sonneborni</name>
    <dbReference type="NCBI Taxonomy" id="65129"/>
    <lineage>
        <taxon>Eukaryota</taxon>
        <taxon>Sar</taxon>
        <taxon>Alveolata</taxon>
        <taxon>Ciliophora</taxon>
        <taxon>Intramacronucleata</taxon>
        <taxon>Oligohymenophorea</taxon>
        <taxon>Peniculida</taxon>
        <taxon>Parameciidae</taxon>
        <taxon>Paramecium</taxon>
    </lineage>
</organism>
<dbReference type="AlphaFoldDB" id="A0A8S1Q080"/>
<comment type="caution">
    <text evidence="1">The sequence shown here is derived from an EMBL/GenBank/DDBJ whole genome shotgun (WGS) entry which is preliminary data.</text>
</comment>
<dbReference type="EMBL" id="CAJJDN010000090">
    <property type="protein sequence ID" value="CAD8108198.1"/>
    <property type="molecule type" value="Genomic_DNA"/>
</dbReference>
<name>A0A8S1Q080_9CILI</name>
<sequence length="52" mass="6093">MSTKRQNQKEKQKIMPTIQEHNNLVADIPKTLSSEGTLQSHFSWRQLETIIK</sequence>
<evidence type="ECO:0000313" key="2">
    <source>
        <dbReference type="Proteomes" id="UP000692954"/>
    </source>
</evidence>
<proteinExistence type="predicted"/>
<evidence type="ECO:0000313" key="1">
    <source>
        <dbReference type="EMBL" id="CAD8108198.1"/>
    </source>
</evidence>
<gene>
    <name evidence="1" type="ORF">PSON_ATCC_30995.1.T0900178</name>
</gene>
<protein>
    <submittedName>
        <fullName evidence="1">Uncharacterized protein</fullName>
    </submittedName>
</protein>
<accession>A0A8S1Q080</accession>
<keyword evidence="2" id="KW-1185">Reference proteome</keyword>
<reference evidence="1" key="1">
    <citation type="submission" date="2021-01" db="EMBL/GenBank/DDBJ databases">
        <authorList>
            <consortium name="Genoscope - CEA"/>
            <person name="William W."/>
        </authorList>
    </citation>
    <scope>NUCLEOTIDE SEQUENCE</scope>
</reference>
<dbReference type="Proteomes" id="UP000692954">
    <property type="component" value="Unassembled WGS sequence"/>
</dbReference>